<reference evidence="13" key="1">
    <citation type="submission" date="2021-03" db="EMBL/GenBank/DDBJ databases">
        <title>Leucobacter chromiisoli sp. nov., isolated from chromium-containing soil of chemical plant.</title>
        <authorList>
            <person name="Xu Z."/>
        </authorList>
    </citation>
    <scope>NUCLEOTIDE SEQUENCE</scope>
    <source>
        <strain evidence="13">A2</strain>
    </source>
</reference>
<sequence length="152" mass="16460">MREHGLRATTGRLAALDYLHTHPHSSVADVHGALARRLPSLTLQSVHNIAHDLTECGILRRIDLPDAGSARYETRTGDNHHHVQCVVCHRIEDVDCVVGAAPCLSPDDARGMRLLEAAVTFRGICEECDREGGAREGAVPSATESRRSAAAR</sequence>
<proteinExistence type="inferred from homology"/>
<evidence type="ECO:0000313" key="13">
    <source>
        <dbReference type="EMBL" id="MBO1805338.1"/>
    </source>
</evidence>
<dbReference type="Pfam" id="PF01475">
    <property type="entry name" value="FUR"/>
    <property type="match status" value="1"/>
</dbReference>
<comment type="subcellular location">
    <subcellularLocation>
        <location evidence="1">Cytoplasm</location>
    </subcellularLocation>
</comment>
<comment type="caution">
    <text evidence="13">The sequence shown here is derived from an EMBL/GenBank/DDBJ whole genome shotgun (WGS) entry which is preliminary data.</text>
</comment>
<evidence type="ECO:0000313" key="14">
    <source>
        <dbReference type="Proteomes" id="UP000664398"/>
    </source>
</evidence>
<feature type="binding site" evidence="11">
    <location>
        <position position="88"/>
    </location>
    <ligand>
        <name>Zn(2+)</name>
        <dbReference type="ChEBI" id="CHEBI:29105"/>
    </ligand>
</feature>
<feature type="binding site" evidence="11">
    <location>
        <position position="85"/>
    </location>
    <ligand>
        <name>Zn(2+)</name>
        <dbReference type="ChEBI" id="CHEBI:29105"/>
    </ligand>
</feature>
<dbReference type="CDD" id="cd07153">
    <property type="entry name" value="Fur_like"/>
    <property type="match status" value="1"/>
</dbReference>
<evidence type="ECO:0000256" key="7">
    <source>
        <dbReference type="ARBA" id="ARBA00023004"/>
    </source>
</evidence>
<dbReference type="Proteomes" id="UP000664398">
    <property type="component" value="Unassembled WGS sequence"/>
</dbReference>
<evidence type="ECO:0000256" key="5">
    <source>
        <dbReference type="ARBA" id="ARBA00022723"/>
    </source>
</evidence>
<keyword evidence="10" id="KW-0804">Transcription</keyword>
<dbReference type="Gene3D" id="3.30.1490.190">
    <property type="match status" value="1"/>
</dbReference>
<evidence type="ECO:0000256" key="1">
    <source>
        <dbReference type="ARBA" id="ARBA00004496"/>
    </source>
</evidence>
<dbReference type="EMBL" id="JAGDYL010000012">
    <property type="protein sequence ID" value="MBO1805338.1"/>
    <property type="molecule type" value="Genomic_DNA"/>
</dbReference>
<comment type="cofactor">
    <cofactor evidence="11">
        <name>Zn(2+)</name>
        <dbReference type="ChEBI" id="CHEBI:29105"/>
    </cofactor>
    <text evidence="11">Binds 1 zinc ion per subunit.</text>
</comment>
<protein>
    <submittedName>
        <fullName evidence="13">Transcriptional repressor</fullName>
    </submittedName>
</protein>
<evidence type="ECO:0000256" key="2">
    <source>
        <dbReference type="ARBA" id="ARBA00007957"/>
    </source>
</evidence>
<dbReference type="GO" id="GO:1900376">
    <property type="term" value="P:regulation of secondary metabolite biosynthetic process"/>
    <property type="evidence" value="ECO:0007669"/>
    <property type="project" value="TreeGrafter"/>
</dbReference>
<feature type="binding site" evidence="11">
    <location>
        <position position="125"/>
    </location>
    <ligand>
        <name>Zn(2+)</name>
        <dbReference type="ChEBI" id="CHEBI:29105"/>
    </ligand>
</feature>
<gene>
    <name evidence="13" type="ORF">J4H91_08405</name>
</gene>
<evidence type="ECO:0000256" key="4">
    <source>
        <dbReference type="ARBA" id="ARBA00022491"/>
    </source>
</evidence>
<evidence type="ECO:0000256" key="11">
    <source>
        <dbReference type="PIRSR" id="PIRSR602481-1"/>
    </source>
</evidence>
<dbReference type="PANTHER" id="PTHR33202">
    <property type="entry name" value="ZINC UPTAKE REGULATION PROTEIN"/>
    <property type="match status" value="1"/>
</dbReference>
<keyword evidence="14" id="KW-1185">Reference proteome</keyword>
<feature type="region of interest" description="Disordered" evidence="12">
    <location>
        <begin position="133"/>
        <end position="152"/>
    </location>
</feature>
<evidence type="ECO:0000256" key="3">
    <source>
        <dbReference type="ARBA" id="ARBA00022490"/>
    </source>
</evidence>
<dbReference type="GO" id="GO:0005737">
    <property type="term" value="C:cytoplasm"/>
    <property type="evidence" value="ECO:0007669"/>
    <property type="project" value="UniProtKB-SubCell"/>
</dbReference>
<dbReference type="InterPro" id="IPR043135">
    <property type="entry name" value="Fur_C"/>
</dbReference>
<evidence type="ECO:0000256" key="9">
    <source>
        <dbReference type="ARBA" id="ARBA00023125"/>
    </source>
</evidence>
<evidence type="ECO:0000256" key="6">
    <source>
        <dbReference type="ARBA" id="ARBA00022833"/>
    </source>
</evidence>
<comment type="similarity">
    <text evidence="2">Belongs to the Fur family.</text>
</comment>
<evidence type="ECO:0000256" key="12">
    <source>
        <dbReference type="SAM" id="MobiDB-lite"/>
    </source>
</evidence>
<keyword evidence="6 11" id="KW-0862">Zinc</keyword>
<accession>A0A939LY92</accession>
<dbReference type="AlphaFoldDB" id="A0A939LY92"/>
<dbReference type="InterPro" id="IPR002481">
    <property type="entry name" value="FUR"/>
</dbReference>
<keyword evidence="7" id="KW-0408">Iron</keyword>
<evidence type="ECO:0000256" key="8">
    <source>
        <dbReference type="ARBA" id="ARBA00023015"/>
    </source>
</evidence>
<dbReference type="InterPro" id="IPR036390">
    <property type="entry name" value="WH_DNA-bd_sf"/>
</dbReference>
<dbReference type="GO" id="GO:0045892">
    <property type="term" value="P:negative regulation of DNA-templated transcription"/>
    <property type="evidence" value="ECO:0007669"/>
    <property type="project" value="TreeGrafter"/>
</dbReference>
<dbReference type="InterPro" id="IPR036388">
    <property type="entry name" value="WH-like_DNA-bd_sf"/>
</dbReference>
<dbReference type="GO" id="GO:0003700">
    <property type="term" value="F:DNA-binding transcription factor activity"/>
    <property type="evidence" value="ECO:0007669"/>
    <property type="project" value="InterPro"/>
</dbReference>
<keyword evidence="5 11" id="KW-0479">Metal-binding</keyword>
<evidence type="ECO:0000256" key="10">
    <source>
        <dbReference type="ARBA" id="ARBA00023163"/>
    </source>
</evidence>
<feature type="binding site" evidence="11">
    <location>
        <position position="128"/>
    </location>
    <ligand>
        <name>Zn(2+)</name>
        <dbReference type="ChEBI" id="CHEBI:29105"/>
    </ligand>
</feature>
<name>A0A939LY92_9MICO</name>
<dbReference type="Gene3D" id="1.10.10.10">
    <property type="entry name" value="Winged helix-like DNA-binding domain superfamily/Winged helix DNA-binding domain"/>
    <property type="match status" value="1"/>
</dbReference>
<dbReference type="PANTHER" id="PTHR33202:SF18">
    <property type="entry name" value="TRANSCRIPTIONAL REGULATOR FURA"/>
    <property type="match status" value="1"/>
</dbReference>
<keyword evidence="3" id="KW-0963">Cytoplasm</keyword>
<keyword evidence="9" id="KW-0238">DNA-binding</keyword>
<dbReference type="SUPFAM" id="SSF46785">
    <property type="entry name" value="Winged helix' DNA-binding domain"/>
    <property type="match status" value="1"/>
</dbReference>
<keyword evidence="8" id="KW-0805">Transcription regulation</keyword>
<keyword evidence="4" id="KW-0678">Repressor</keyword>
<organism evidence="13 14">
    <name type="scientific">Leucobacter ruminantium</name>
    <dbReference type="NCBI Taxonomy" id="1289170"/>
    <lineage>
        <taxon>Bacteria</taxon>
        <taxon>Bacillati</taxon>
        <taxon>Actinomycetota</taxon>
        <taxon>Actinomycetes</taxon>
        <taxon>Micrococcales</taxon>
        <taxon>Microbacteriaceae</taxon>
        <taxon>Leucobacter</taxon>
    </lineage>
</organism>
<dbReference type="GO" id="GO:0000976">
    <property type="term" value="F:transcription cis-regulatory region binding"/>
    <property type="evidence" value="ECO:0007669"/>
    <property type="project" value="TreeGrafter"/>
</dbReference>
<dbReference type="GO" id="GO:0008270">
    <property type="term" value="F:zinc ion binding"/>
    <property type="evidence" value="ECO:0007669"/>
    <property type="project" value="TreeGrafter"/>
</dbReference>